<accession>A0A0V1GD33</accession>
<protein>
    <submittedName>
        <fullName evidence="1">Uncharacterized protein</fullName>
    </submittedName>
</protein>
<gene>
    <name evidence="1" type="ORF">T11_8954</name>
</gene>
<organism evidence="1 2">
    <name type="scientific">Trichinella zimbabwensis</name>
    <dbReference type="NCBI Taxonomy" id="268475"/>
    <lineage>
        <taxon>Eukaryota</taxon>
        <taxon>Metazoa</taxon>
        <taxon>Ecdysozoa</taxon>
        <taxon>Nematoda</taxon>
        <taxon>Enoplea</taxon>
        <taxon>Dorylaimia</taxon>
        <taxon>Trichinellida</taxon>
        <taxon>Trichinellidae</taxon>
        <taxon>Trichinella</taxon>
    </lineage>
</organism>
<reference evidence="1 2" key="1">
    <citation type="submission" date="2015-01" db="EMBL/GenBank/DDBJ databases">
        <title>Evolution of Trichinella species and genotypes.</title>
        <authorList>
            <person name="Korhonen P.K."/>
            <person name="Edoardo P."/>
            <person name="Giuseppe L.R."/>
            <person name="Gasser R.B."/>
        </authorList>
    </citation>
    <scope>NUCLEOTIDE SEQUENCE [LARGE SCALE GENOMIC DNA]</scope>
    <source>
        <strain evidence="1">ISS1029</strain>
    </source>
</reference>
<proteinExistence type="predicted"/>
<dbReference type="EMBL" id="JYDP01003184">
    <property type="protein sequence ID" value="KRY96053.1"/>
    <property type="molecule type" value="Genomic_DNA"/>
</dbReference>
<sequence length="43" mass="5115">MHNTYKSLTAHNRIKEVTLRSLNNYCAEKLMIIKSSLLRFRYG</sequence>
<dbReference type="AlphaFoldDB" id="A0A0V1GD33"/>
<comment type="caution">
    <text evidence="1">The sequence shown here is derived from an EMBL/GenBank/DDBJ whole genome shotgun (WGS) entry which is preliminary data.</text>
</comment>
<evidence type="ECO:0000313" key="2">
    <source>
        <dbReference type="Proteomes" id="UP000055024"/>
    </source>
</evidence>
<keyword evidence="2" id="KW-1185">Reference proteome</keyword>
<evidence type="ECO:0000313" key="1">
    <source>
        <dbReference type="EMBL" id="KRY96053.1"/>
    </source>
</evidence>
<name>A0A0V1GD33_9BILA</name>
<dbReference type="Proteomes" id="UP000055024">
    <property type="component" value="Unassembled WGS sequence"/>
</dbReference>